<dbReference type="Pfam" id="PF13525">
    <property type="entry name" value="YfiO"/>
    <property type="match status" value="1"/>
</dbReference>
<dbReference type="KEGG" id="lfc:LFE_1269"/>
<evidence type="ECO:0000313" key="6">
    <source>
        <dbReference type="EMBL" id="BAM06953.1"/>
    </source>
</evidence>
<organism evidence="6 7">
    <name type="scientific">Leptospirillum ferrooxidans (strain C2-3)</name>
    <dbReference type="NCBI Taxonomy" id="1162668"/>
    <lineage>
        <taxon>Bacteria</taxon>
        <taxon>Pseudomonadati</taxon>
        <taxon>Nitrospirota</taxon>
        <taxon>Nitrospiria</taxon>
        <taxon>Nitrospirales</taxon>
        <taxon>Nitrospiraceae</taxon>
        <taxon>Leptospirillum</taxon>
    </lineage>
</organism>
<keyword evidence="2" id="KW-0802">TPR repeat</keyword>
<keyword evidence="7" id="KW-1185">Reference proteome</keyword>
<dbReference type="STRING" id="1162668.LFE_1269"/>
<feature type="repeat" description="TPR" evidence="2">
    <location>
        <begin position="168"/>
        <end position="201"/>
    </location>
</feature>
<dbReference type="SUPFAM" id="SSF48452">
    <property type="entry name" value="TPR-like"/>
    <property type="match status" value="1"/>
</dbReference>
<dbReference type="GO" id="GO:0051301">
    <property type="term" value="P:cell division"/>
    <property type="evidence" value="ECO:0007669"/>
    <property type="project" value="InterPro"/>
</dbReference>
<protein>
    <submittedName>
        <fullName evidence="6">Putative TPR-domain containing protein</fullName>
    </submittedName>
</protein>
<dbReference type="EMBL" id="AP012342">
    <property type="protein sequence ID" value="BAM06953.1"/>
    <property type="molecule type" value="Genomic_DNA"/>
</dbReference>
<dbReference type="PROSITE" id="PS51257">
    <property type="entry name" value="PROKAR_LIPOPROTEIN"/>
    <property type="match status" value="1"/>
</dbReference>
<gene>
    <name evidence="6" type="ordered locus">LFE_1269</name>
</gene>
<evidence type="ECO:0000313" key="7">
    <source>
        <dbReference type="Proteomes" id="UP000007382"/>
    </source>
</evidence>
<dbReference type="Gene3D" id="1.20.5.340">
    <property type="match status" value="1"/>
</dbReference>
<dbReference type="SMART" id="SM00028">
    <property type="entry name" value="TPR"/>
    <property type="match status" value="2"/>
</dbReference>
<dbReference type="InterPro" id="IPR019734">
    <property type="entry name" value="TPR_rpt"/>
</dbReference>
<dbReference type="HAMAP" id="MF_02066">
    <property type="entry name" value="CpoB"/>
    <property type="match status" value="1"/>
</dbReference>
<dbReference type="Gene3D" id="1.25.40.10">
    <property type="entry name" value="Tetratricopeptide repeat domain"/>
    <property type="match status" value="1"/>
</dbReference>
<dbReference type="HOGENOM" id="CLU_044315_3_0_0"/>
<dbReference type="Proteomes" id="UP000007382">
    <property type="component" value="Chromosome"/>
</dbReference>
<feature type="repeat" description="TPR" evidence="2">
    <location>
        <begin position="205"/>
        <end position="238"/>
    </location>
</feature>
<keyword evidence="3" id="KW-0175">Coiled coil</keyword>
<evidence type="ECO:0000256" key="4">
    <source>
        <dbReference type="SAM" id="SignalP"/>
    </source>
</evidence>
<reference evidence="7" key="2">
    <citation type="submission" date="2012-03" db="EMBL/GenBank/DDBJ databases">
        <title>The complete genome sequence of the pioneer microbe on fresh volcanic deposit, Leptospirillum ferrooxidans strain C2-3.</title>
        <authorList>
            <person name="Fujimura R."/>
            <person name="Sato Y."/>
            <person name="Nishizawa T."/>
            <person name="Nanba K."/>
            <person name="Oshima K."/>
            <person name="Hattori M."/>
            <person name="Kamijo T."/>
            <person name="Ohta H."/>
        </authorList>
    </citation>
    <scope>NUCLEOTIDE SEQUENCE [LARGE SCALE GENOMIC DNA]</scope>
    <source>
        <strain evidence="7">C2-3</strain>
    </source>
</reference>
<dbReference type="InterPro" id="IPR039565">
    <property type="entry name" value="BamD-like"/>
</dbReference>
<evidence type="ECO:0000256" key="1">
    <source>
        <dbReference type="ARBA" id="ARBA00022729"/>
    </source>
</evidence>
<dbReference type="RefSeq" id="WP_014449442.1">
    <property type="nucleotide sequence ID" value="NC_017094.1"/>
</dbReference>
<evidence type="ECO:0000256" key="2">
    <source>
        <dbReference type="PROSITE-ProRule" id="PRU00339"/>
    </source>
</evidence>
<feature type="signal peptide" evidence="4">
    <location>
        <begin position="1"/>
        <end position="20"/>
    </location>
</feature>
<dbReference type="OrthoDB" id="9814448at2"/>
<dbReference type="InterPro" id="IPR034706">
    <property type="entry name" value="CpoB"/>
</dbReference>
<evidence type="ECO:0000256" key="3">
    <source>
        <dbReference type="SAM" id="Coils"/>
    </source>
</evidence>
<dbReference type="PROSITE" id="PS50005">
    <property type="entry name" value="TPR"/>
    <property type="match status" value="2"/>
</dbReference>
<dbReference type="eggNOG" id="COG1729">
    <property type="taxonomic scope" value="Bacteria"/>
</dbReference>
<dbReference type="PATRIC" id="fig|1162668.3.peg.1478"/>
<feature type="coiled-coil region" evidence="3">
    <location>
        <begin position="28"/>
        <end position="95"/>
    </location>
</feature>
<keyword evidence="1 4" id="KW-0732">Signal</keyword>
<dbReference type="AlphaFoldDB" id="I0INV4"/>
<accession>I0INV4</accession>
<name>I0INV4_LEPFC</name>
<reference evidence="6 7" key="1">
    <citation type="journal article" date="2012" name="J. Bacteriol.">
        <title>Complete Genome Sequence of Leptospirillum ferrooxidans Strain C2-3, Isolated from a Fresh Volcanic Ash Deposit on the Island of Miyake, Japan.</title>
        <authorList>
            <person name="Fujimura R."/>
            <person name="Sato Y."/>
            <person name="Nishizawa T."/>
            <person name="Oshima K."/>
            <person name="Kim S.-W."/>
            <person name="Hattori M."/>
            <person name="Kamijo T."/>
            <person name="Ohta H."/>
        </authorList>
    </citation>
    <scope>NUCLEOTIDE SEQUENCE [LARGE SCALE GENOMIC DNA]</scope>
    <source>
        <strain evidence="6 7">C2-3</strain>
    </source>
</reference>
<sequence length="253" mass="28177">MHIRALLSRSSLLLAGFVLTGCATSVDMSDLRARVDNDEARIHKLQSQLGSSGGDQLNSQIADMEARLDRQKARLESLRGRLDTIDHRIDQLRGQIASAPPQPAAPLSGATPVPMAPSATVPQAGSPTENAKSIYSQAMRDYQSGHFSLSQKEFSEVISRYPSSYLAGSAQFWVGQSLFYSKNYKDAIDAYNQLIQKYPESGKKADAFYKRAMAYELLGNKSQAIHYYRRILDVFPGETDLDEKAKRRIKRLE</sequence>
<dbReference type="InterPro" id="IPR011990">
    <property type="entry name" value="TPR-like_helical_dom_sf"/>
</dbReference>
<feature type="chain" id="PRO_5003629390" evidence="4">
    <location>
        <begin position="21"/>
        <end position="253"/>
    </location>
</feature>
<proteinExistence type="inferred from homology"/>
<evidence type="ECO:0000259" key="5">
    <source>
        <dbReference type="Pfam" id="PF13525"/>
    </source>
</evidence>
<feature type="domain" description="Outer membrane lipoprotein BamD-like" evidence="5">
    <location>
        <begin position="129"/>
        <end position="215"/>
    </location>
</feature>